<dbReference type="Pfam" id="PF12760">
    <property type="entry name" value="Zn_ribbon_IS1595"/>
    <property type="match status" value="1"/>
</dbReference>
<dbReference type="Proteomes" id="UP001198830">
    <property type="component" value="Unassembled WGS sequence"/>
</dbReference>
<protein>
    <submittedName>
        <fullName evidence="2">IS1595 family transposase</fullName>
    </submittedName>
</protein>
<dbReference type="EMBL" id="JAJGNP010000016">
    <property type="protein sequence ID" value="MCC4234153.1"/>
    <property type="molecule type" value="Genomic_DNA"/>
</dbReference>
<comment type="caution">
    <text evidence="2">The sequence shown here is derived from an EMBL/GenBank/DDBJ whole genome shotgun (WGS) entry which is preliminary data.</text>
</comment>
<sequence>MSKKPQTIAQFFKQFPDDEACLNHLFEIRFGQGFECPSCERPSNWYRIKAERAYSCQWCGHHLHPTVGTPFEQTRTPLQLWFYAIFLFTTTRNGVAAKELQRQLGVTYKTAWRMAHLIREHMADVDGEAPIGGAGEIVEADETFIGGVHKRGKRGGDPAEGKTIVFGVMERGGEIVTKVVPNRLRCTIFPIVQDHVEAGTEVHTDEYRTYATLGNIGYQHKKVNHAAKEYASRDGVSVNGIEGFWSQLKRSINGTHIHVSGKHLWKYAKEAEYRFNRRDCSETMLSELLGTFGPLPERPD</sequence>
<dbReference type="RefSeq" id="WP_228227783.1">
    <property type="nucleotide sequence ID" value="NZ_JAJGNP010000016.1"/>
</dbReference>
<dbReference type="InterPro" id="IPR024445">
    <property type="entry name" value="Tnp_ISXO2-like"/>
</dbReference>
<dbReference type="PANTHER" id="PTHR47163">
    <property type="entry name" value="DDE_TNP_IS1595 DOMAIN-CONTAINING PROTEIN"/>
    <property type="match status" value="1"/>
</dbReference>
<feature type="domain" description="ISXO2-like transposase" evidence="1">
    <location>
        <begin position="130"/>
        <end position="276"/>
    </location>
</feature>
<name>A0ABS8HAP8_9SPHN</name>
<dbReference type="NCBIfam" id="NF033547">
    <property type="entry name" value="transpos_IS1595"/>
    <property type="match status" value="1"/>
</dbReference>
<organism evidence="2 3">
    <name type="scientific">Sphingobium soli</name>
    <dbReference type="NCBI Taxonomy" id="1591116"/>
    <lineage>
        <taxon>Bacteria</taxon>
        <taxon>Pseudomonadati</taxon>
        <taxon>Pseudomonadota</taxon>
        <taxon>Alphaproteobacteria</taxon>
        <taxon>Sphingomonadales</taxon>
        <taxon>Sphingomonadaceae</taxon>
        <taxon>Sphingobium</taxon>
    </lineage>
</organism>
<reference evidence="2 3" key="1">
    <citation type="submission" date="2021-10" db="EMBL/GenBank/DDBJ databases">
        <title>The diversity and Nitrogen Metabolism of Culturable Nitrate-Utilizing Bacteria Within the Oxygen Minimum Zone of the Changjiang (Yangtze River)Estuary.</title>
        <authorList>
            <person name="Zhang D."/>
            <person name="Zheng J."/>
            <person name="Liu S."/>
            <person name="He W."/>
        </authorList>
    </citation>
    <scope>NUCLEOTIDE SEQUENCE [LARGE SCALE GENOMIC DNA]</scope>
    <source>
        <strain evidence="2 3">FXH275-2</strain>
    </source>
</reference>
<dbReference type="PANTHER" id="PTHR47163:SF2">
    <property type="entry name" value="SI:DKEY-17M8.2"/>
    <property type="match status" value="1"/>
</dbReference>
<accession>A0ABS8HAP8</accession>
<gene>
    <name evidence="2" type="ORF">LL253_15860</name>
</gene>
<dbReference type="SMART" id="SM01126">
    <property type="entry name" value="DDE_Tnp_IS1595"/>
    <property type="match status" value="1"/>
</dbReference>
<evidence type="ECO:0000259" key="1">
    <source>
        <dbReference type="SMART" id="SM01126"/>
    </source>
</evidence>
<dbReference type="InterPro" id="IPR024442">
    <property type="entry name" value="Transposase_Zn_ribbon"/>
</dbReference>
<dbReference type="InterPro" id="IPR053164">
    <property type="entry name" value="IS1016-like_transposase"/>
</dbReference>
<proteinExistence type="predicted"/>
<evidence type="ECO:0000313" key="3">
    <source>
        <dbReference type="Proteomes" id="UP001198830"/>
    </source>
</evidence>
<evidence type="ECO:0000313" key="2">
    <source>
        <dbReference type="EMBL" id="MCC4234153.1"/>
    </source>
</evidence>
<keyword evidence="3" id="KW-1185">Reference proteome</keyword>
<dbReference type="Pfam" id="PF12762">
    <property type="entry name" value="DDE_Tnp_IS1595"/>
    <property type="match status" value="1"/>
</dbReference>